<keyword evidence="4" id="KW-0560">Oxidoreductase</keyword>
<evidence type="ECO:0000259" key="6">
    <source>
        <dbReference type="Pfam" id="PF03404"/>
    </source>
</evidence>
<keyword evidence="3" id="KW-0479">Metal-binding</keyword>
<dbReference type="EMBL" id="JACHHG010000001">
    <property type="protein sequence ID" value="MBB6096628.1"/>
    <property type="molecule type" value="Genomic_DNA"/>
</dbReference>
<evidence type="ECO:0000259" key="5">
    <source>
        <dbReference type="Pfam" id="PF00174"/>
    </source>
</evidence>
<evidence type="ECO:0000256" key="1">
    <source>
        <dbReference type="ARBA" id="ARBA00001924"/>
    </source>
</evidence>
<dbReference type="InterPro" id="IPR036374">
    <property type="entry name" value="OxRdtase_Mopterin-bd_sf"/>
</dbReference>
<name>A0A841HXJ6_9DEIO</name>
<organism evidence="7 8">
    <name type="scientific">Deinobacterium chartae</name>
    <dbReference type="NCBI Taxonomy" id="521158"/>
    <lineage>
        <taxon>Bacteria</taxon>
        <taxon>Thermotogati</taxon>
        <taxon>Deinococcota</taxon>
        <taxon>Deinococci</taxon>
        <taxon>Deinococcales</taxon>
        <taxon>Deinococcaceae</taxon>
        <taxon>Deinobacterium</taxon>
    </lineage>
</organism>
<dbReference type="Gene3D" id="3.90.420.10">
    <property type="entry name" value="Oxidoreductase, molybdopterin-binding domain"/>
    <property type="match status" value="1"/>
</dbReference>
<dbReference type="GO" id="GO:0020037">
    <property type="term" value="F:heme binding"/>
    <property type="evidence" value="ECO:0007669"/>
    <property type="project" value="TreeGrafter"/>
</dbReference>
<dbReference type="GO" id="GO:0043546">
    <property type="term" value="F:molybdopterin cofactor binding"/>
    <property type="evidence" value="ECO:0007669"/>
    <property type="project" value="TreeGrafter"/>
</dbReference>
<dbReference type="InterPro" id="IPR005066">
    <property type="entry name" value="MoCF_OxRdtse_dimer"/>
</dbReference>
<dbReference type="AlphaFoldDB" id="A0A841HXJ6"/>
<sequence>MMTVKAQRSARHFASRCPQVQGKHPALHLHDDPAEILEATPELLREYAVTPVDRVFLRNSHDYPAGCATLDAPGLRGKLELDLGAGPWALDLTGLATLPRVQLEVAMQCAGNGRRFFSRQDQVQGSRWDRGGVANVRFGGVPLRALLEGRARDPQARFLTATGRDGDAQAYEKSVPLEDALQRGLLAFEMNGVPLPAAHGGPLRLVMPGFFGTVNVKWLRRLTLTRQETGSEAQQRRYRMPDGRGGLRPCWKQPIKSVIFAPLEGEALRAGPVTVSGAAWNDGDAEITRVDLSFDRGAHWQPAQLEPLRGRYAWRRWTCTVALEAGRYEVWSRASDALGRTQPLDPDHNWNRDGYEFCAVDRLPFRVVN</sequence>
<dbReference type="Pfam" id="PF00174">
    <property type="entry name" value="Oxidored_molyb"/>
    <property type="match status" value="1"/>
</dbReference>
<dbReference type="SUPFAM" id="SSF56524">
    <property type="entry name" value="Oxidoreductase molybdopterin-binding domain"/>
    <property type="match status" value="1"/>
</dbReference>
<dbReference type="InterPro" id="IPR000572">
    <property type="entry name" value="OxRdtase_Mopterin-bd_dom"/>
</dbReference>
<dbReference type="PANTHER" id="PTHR19372:SF7">
    <property type="entry name" value="SULFITE OXIDASE, MITOCHONDRIAL"/>
    <property type="match status" value="1"/>
</dbReference>
<keyword evidence="8" id="KW-1185">Reference proteome</keyword>
<dbReference type="Pfam" id="PF03404">
    <property type="entry name" value="Mo-co_dimer"/>
    <property type="match status" value="1"/>
</dbReference>
<dbReference type="Proteomes" id="UP000569951">
    <property type="component" value="Unassembled WGS sequence"/>
</dbReference>
<comment type="cofactor">
    <cofactor evidence="1">
        <name>Mo-molybdopterin</name>
        <dbReference type="ChEBI" id="CHEBI:71302"/>
    </cofactor>
</comment>
<comment type="caution">
    <text evidence="7">The sequence shown here is derived from an EMBL/GenBank/DDBJ whole genome shotgun (WGS) entry which is preliminary data.</text>
</comment>
<dbReference type="SUPFAM" id="SSF81296">
    <property type="entry name" value="E set domains"/>
    <property type="match status" value="1"/>
</dbReference>
<keyword evidence="2" id="KW-0500">Molybdenum</keyword>
<dbReference type="InterPro" id="IPR014756">
    <property type="entry name" value="Ig_E-set"/>
</dbReference>
<dbReference type="PANTHER" id="PTHR19372">
    <property type="entry name" value="SULFITE REDUCTASE"/>
    <property type="match status" value="1"/>
</dbReference>
<dbReference type="RefSeq" id="WP_183983299.1">
    <property type="nucleotide sequence ID" value="NZ_JACHHG010000001.1"/>
</dbReference>
<feature type="domain" description="Moybdenum cofactor oxidoreductase dimerisation" evidence="6">
    <location>
        <begin position="251"/>
        <end position="352"/>
    </location>
</feature>
<reference evidence="7 8" key="1">
    <citation type="submission" date="2020-08" db="EMBL/GenBank/DDBJ databases">
        <title>Genomic Encyclopedia of Type Strains, Phase IV (KMG-IV): sequencing the most valuable type-strain genomes for metagenomic binning, comparative biology and taxonomic classification.</title>
        <authorList>
            <person name="Goeker M."/>
        </authorList>
    </citation>
    <scope>NUCLEOTIDE SEQUENCE [LARGE SCALE GENOMIC DNA]</scope>
    <source>
        <strain evidence="7 8">DSM 21458</strain>
    </source>
</reference>
<dbReference type="GO" id="GO:0008482">
    <property type="term" value="F:sulfite oxidase activity"/>
    <property type="evidence" value="ECO:0007669"/>
    <property type="project" value="TreeGrafter"/>
</dbReference>
<proteinExistence type="predicted"/>
<dbReference type="GO" id="GO:0030151">
    <property type="term" value="F:molybdenum ion binding"/>
    <property type="evidence" value="ECO:0007669"/>
    <property type="project" value="InterPro"/>
</dbReference>
<evidence type="ECO:0000313" key="7">
    <source>
        <dbReference type="EMBL" id="MBB6096628.1"/>
    </source>
</evidence>
<dbReference type="PRINTS" id="PR00407">
    <property type="entry name" value="EUMOPTERIN"/>
</dbReference>
<protein>
    <submittedName>
        <fullName evidence="7">DMSO/TMAO reductase YedYZ molybdopterin-dependent catalytic subunit</fullName>
    </submittedName>
</protein>
<gene>
    <name evidence="7" type="ORF">HNR42_000040</name>
</gene>
<feature type="domain" description="Oxidoreductase molybdopterin-binding" evidence="5">
    <location>
        <begin position="86"/>
        <end position="229"/>
    </location>
</feature>
<dbReference type="InterPro" id="IPR008335">
    <property type="entry name" value="Mopterin_OxRdtase_euk"/>
</dbReference>
<dbReference type="GO" id="GO:0006790">
    <property type="term" value="P:sulfur compound metabolic process"/>
    <property type="evidence" value="ECO:0007669"/>
    <property type="project" value="TreeGrafter"/>
</dbReference>
<evidence type="ECO:0000256" key="4">
    <source>
        <dbReference type="ARBA" id="ARBA00023002"/>
    </source>
</evidence>
<evidence type="ECO:0000313" key="8">
    <source>
        <dbReference type="Proteomes" id="UP000569951"/>
    </source>
</evidence>
<dbReference type="Gene3D" id="2.60.40.650">
    <property type="match status" value="1"/>
</dbReference>
<evidence type="ECO:0000256" key="3">
    <source>
        <dbReference type="ARBA" id="ARBA00022723"/>
    </source>
</evidence>
<evidence type="ECO:0000256" key="2">
    <source>
        <dbReference type="ARBA" id="ARBA00022505"/>
    </source>
</evidence>
<accession>A0A841HXJ6</accession>